<evidence type="ECO:0000256" key="2">
    <source>
        <dbReference type="SAM" id="Phobius"/>
    </source>
</evidence>
<comment type="caution">
    <text evidence="3">The sequence shown here is derived from an EMBL/GenBank/DDBJ whole genome shotgun (WGS) entry which is preliminary data.</text>
</comment>
<proteinExistence type="predicted"/>
<evidence type="ECO:0008006" key="5">
    <source>
        <dbReference type="Google" id="ProtNLM"/>
    </source>
</evidence>
<dbReference type="RefSeq" id="WP_276092163.1">
    <property type="nucleotide sequence ID" value="NZ_JARJBC010000002.1"/>
</dbReference>
<evidence type="ECO:0000313" key="4">
    <source>
        <dbReference type="Proteomes" id="UP001216579"/>
    </source>
</evidence>
<dbReference type="Proteomes" id="UP001216579">
    <property type="component" value="Unassembled WGS sequence"/>
</dbReference>
<keyword evidence="2" id="KW-0472">Membrane</keyword>
<feature type="transmembrane region" description="Helical" evidence="2">
    <location>
        <begin position="67"/>
        <end position="89"/>
    </location>
</feature>
<keyword evidence="4" id="KW-1185">Reference proteome</keyword>
<gene>
    <name evidence="3" type="ORF">P3G67_03765</name>
</gene>
<dbReference type="EMBL" id="JARJBC010000002">
    <property type="protein sequence ID" value="MDF3288355.1"/>
    <property type="molecule type" value="Genomic_DNA"/>
</dbReference>
<sequence length="163" mass="17249">MEPYPPRTDRPPPALTPDAVTLPPGYIAALDHNGRIIAIPTAPDQPTSPADTPDVPTERPSVSLPPVVGQVVVLGSVTVLAASGAFWIAAAALRQAHPVLPDAVECLKWAVIFVAVVVAGVFVAKVRSRTGGTTSFSVFNTTRHTTVGRQTVRGRNNRLTNRF</sequence>
<keyword evidence="2" id="KW-1133">Transmembrane helix</keyword>
<organism evidence="3 4">
    <name type="scientific">Streptomyces silvisoli</name>
    <dbReference type="NCBI Taxonomy" id="3034235"/>
    <lineage>
        <taxon>Bacteria</taxon>
        <taxon>Bacillati</taxon>
        <taxon>Actinomycetota</taxon>
        <taxon>Actinomycetes</taxon>
        <taxon>Kitasatosporales</taxon>
        <taxon>Streptomycetaceae</taxon>
        <taxon>Streptomyces</taxon>
    </lineage>
</organism>
<evidence type="ECO:0000256" key="1">
    <source>
        <dbReference type="SAM" id="MobiDB-lite"/>
    </source>
</evidence>
<accession>A0ABT5ZFH5</accession>
<reference evidence="3 4" key="1">
    <citation type="submission" date="2023-03" db="EMBL/GenBank/DDBJ databases">
        <title>Draft genome sequence of Streptomyces sp. RB6PN23 isolated from peat swamp forest in Thailand.</title>
        <authorList>
            <person name="Klaysubun C."/>
            <person name="Duangmal K."/>
        </authorList>
    </citation>
    <scope>NUCLEOTIDE SEQUENCE [LARGE SCALE GENOMIC DNA]</scope>
    <source>
        <strain evidence="3 4">RB6PN23</strain>
    </source>
</reference>
<protein>
    <recommendedName>
        <fullName evidence="5">Integral membrane protein</fullName>
    </recommendedName>
</protein>
<feature type="region of interest" description="Disordered" evidence="1">
    <location>
        <begin position="39"/>
        <end position="61"/>
    </location>
</feature>
<keyword evidence="2" id="KW-0812">Transmembrane</keyword>
<name>A0ABT5ZFH5_9ACTN</name>
<evidence type="ECO:0000313" key="3">
    <source>
        <dbReference type="EMBL" id="MDF3288355.1"/>
    </source>
</evidence>
<feature type="transmembrane region" description="Helical" evidence="2">
    <location>
        <begin position="109"/>
        <end position="126"/>
    </location>
</feature>